<keyword evidence="1" id="KW-1133">Transmembrane helix</keyword>
<reference evidence="3 4" key="1">
    <citation type="submission" date="2017-03" db="EMBL/GenBank/DDBJ databases">
        <title>Draft Genome sequence of Marispirochaeta sp. strain JC444.</title>
        <authorList>
            <person name="Shivani Y."/>
            <person name="Subhash Y."/>
            <person name="Sasikala C."/>
            <person name="Ramana C."/>
        </authorList>
    </citation>
    <scope>NUCLEOTIDE SEQUENCE [LARGE SCALE GENOMIC DNA]</scope>
    <source>
        <strain evidence="3 4">JC444</strain>
    </source>
</reference>
<keyword evidence="1" id="KW-0812">Transmembrane</keyword>
<name>A0A1Y1S009_9SPIO</name>
<dbReference type="AlphaFoldDB" id="A0A1Y1S009"/>
<dbReference type="InterPro" id="IPR022742">
    <property type="entry name" value="Hydrolase_4"/>
</dbReference>
<dbReference type="SUPFAM" id="SSF53474">
    <property type="entry name" value="alpha/beta-Hydrolases"/>
    <property type="match status" value="1"/>
</dbReference>
<dbReference type="PANTHER" id="PTHR11614">
    <property type="entry name" value="PHOSPHOLIPASE-RELATED"/>
    <property type="match status" value="1"/>
</dbReference>
<evidence type="ECO:0000313" key="4">
    <source>
        <dbReference type="Proteomes" id="UP000192343"/>
    </source>
</evidence>
<dbReference type="Proteomes" id="UP000192343">
    <property type="component" value="Unassembled WGS sequence"/>
</dbReference>
<dbReference type="InterPro" id="IPR051044">
    <property type="entry name" value="MAG_DAG_Lipase"/>
</dbReference>
<proteinExistence type="predicted"/>
<sequence>MLPRYISTIPPVKKSTGIPAALLALILCVYPLFVFGGCASMGQQKSRDITGFIRLRKSRPAFSRQQEPSPELDEYLDYYRLAFNRNRYWFGYIKVGEYRCASHLSLPEGQAKGTVLLIHGFLSHFGFFQDLIPLLLDDGWAVAGIDLPGHGLSTGTPTHIDDFSEYGSAVAALADTVAPEAPGPFIGIGHSMGCAALLEYRLKGGEMIRDYIFVAPLVRSTMYGLSQFGFAIFNPVIKTLPRMYQKTSSDLEYLDFQENRDPLQHDAIQPDWVRALFSWNSRIEETRLPPMGLTIIQGDQDKVVDYSYNLKFYQDQLDTLQIYSIPGGRHELLKEAEPFKSMTFSHILSVLNRKEPKHE</sequence>
<evidence type="ECO:0000256" key="1">
    <source>
        <dbReference type="SAM" id="Phobius"/>
    </source>
</evidence>
<evidence type="ECO:0000259" key="2">
    <source>
        <dbReference type="Pfam" id="PF12146"/>
    </source>
</evidence>
<keyword evidence="1" id="KW-0472">Membrane</keyword>
<evidence type="ECO:0000313" key="3">
    <source>
        <dbReference type="EMBL" id="ORC36516.1"/>
    </source>
</evidence>
<gene>
    <name evidence="3" type="ORF">B4O97_05430</name>
</gene>
<dbReference type="Pfam" id="PF12146">
    <property type="entry name" value="Hydrolase_4"/>
    <property type="match status" value="1"/>
</dbReference>
<accession>A0A1Y1S009</accession>
<dbReference type="InterPro" id="IPR029058">
    <property type="entry name" value="AB_hydrolase_fold"/>
</dbReference>
<organism evidence="3 4">
    <name type="scientific">Marispirochaeta aestuarii</name>
    <dbReference type="NCBI Taxonomy" id="1963862"/>
    <lineage>
        <taxon>Bacteria</taxon>
        <taxon>Pseudomonadati</taxon>
        <taxon>Spirochaetota</taxon>
        <taxon>Spirochaetia</taxon>
        <taxon>Spirochaetales</taxon>
        <taxon>Spirochaetaceae</taxon>
        <taxon>Marispirochaeta</taxon>
    </lineage>
</organism>
<keyword evidence="4" id="KW-1185">Reference proteome</keyword>
<dbReference type="EMBL" id="MWQY01000005">
    <property type="protein sequence ID" value="ORC36516.1"/>
    <property type="molecule type" value="Genomic_DNA"/>
</dbReference>
<feature type="transmembrane region" description="Helical" evidence="1">
    <location>
        <begin position="20"/>
        <end position="39"/>
    </location>
</feature>
<dbReference type="Gene3D" id="3.40.50.1820">
    <property type="entry name" value="alpha/beta hydrolase"/>
    <property type="match status" value="1"/>
</dbReference>
<protein>
    <recommendedName>
        <fullName evidence="2">Serine aminopeptidase S33 domain-containing protein</fullName>
    </recommendedName>
</protein>
<comment type="caution">
    <text evidence="3">The sequence shown here is derived from an EMBL/GenBank/DDBJ whole genome shotgun (WGS) entry which is preliminary data.</text>
</comment>
<feature type="domain" description="Serine aminopeptidase S33" evidence="2">
    <location>
        <begin position="110"/>
        <end position="336"/>
    </location>
</feature>
<dbReference type="STRING" id="1963862.B4O97_05430"/>